<dbReference type="InterPro" id="IPR035906">
    <property type="entry name" value="MetI-like_sf"/>
</dbReference>
<dbReference type="GO" id="GO:0055085">
    <property type="term" value="P:transmembrane transport"/>
    <property type="evidence" value="ECO:0007669"/>
    <property type="project" value="InterPro"/>
</dbReference>
<evidence type="ECO:0000256" key="1">
    <source>
        <dbReference type="ARBA" id="ARBA00004651"/>
    </source>
</evidence>
<evidence type="ECO:0000256" key="5">
    <source>
        <dbReference type="ARBA" id="ARBA00022989"/>
    </source>
</evidence>
<keyword evidence="4 7" id="KW-0812">Transmembrane</keyword>
<evidence type="ECO:0000256" key="4">
    <source>
        <dbReference type="ARBA" id="ARBA00022692"/>
    </source>
</evidence>
<feature type="transmembrane region" description="Helical" evidence="7">
    <location>
        <begin position="12"/>
        <end position="33"/>
    </location>
</feature>
<organism evidence="9 10">
    <name type="scientific">Geodia barretti</name>
    <name type="common">Barrett's horny sponge</name>
    <dbReference type="NCBI Taxonomy" id="519541"/>
    <lineage>
        <taxon>Eukaryota</taxon>
        <taxon>Metazoa</taxon>
        <taxon>Porifera</taxon>
        <taxon>Demospongiae</taxon>
        <taxon>Heteroscleromorpha</taxon>
        <taxon>Tetractinellida</taxon>
        <taxon>Astrophorina</taxon>
        <taxon>Geodiidae</taxon>
        <taxon>Geodia</taxon>
    </lineage>
</organism>
<keyword evidence="5 7" id="KW-1133">Transmembrane helix</keyword>
<feature type="domain" description="ABC transmembrane type-1" evidence="8">
    <location>
        <begin position="6"/>
        <end position="211"/>
    </location>
</feature>
<feature type="transmembrane region" description="Helical" evidence="7">
    <location>
        <begin position="45"/>
        <end position="73"/>
    </location>
</feature>
<dbReference type="PANTHER" id="PTHR43163">
    <property type="entry name" value="DIPEPTIDE TRANSPORT SYSTEM PERMEASE PROTEIN DPPB-RELATED"/>
    <property type="match status" value="1"/>
</dbReference>
<dbReference type="PANTHER" id="PTHR43163:SF6">
    <property type="entry name" value="DIPEPTIDE TRANSPORT SYSTEM PERMEASE PROTEIN DPPB-RELATED"/>
    <property type="match status" value="1"/>
</dbReference>
<keyword evidence="10" id="KW-1185">Reference proteome</keyword>
<keyword evidence="3" id="KW-1003">Cell membrane</keyword>
<reference evidence="9" key="1">
    <citation type="submission" date="2023-03" db="EMBL/GenBank/DDBJ databases">
        <authorList>
            <person name="Steffen K."/>
            <person name="Cardenas P."/>
        </authorList>
    </citation>
    <scope>NUCLEOTIDE SEQUENCE</scope>
</reference>
<keyword evidence="2" id="KW-0813">Transport</keyword>
<dbReference type="PROSITE" id="PS50928">
    <property type="entry name" value="ABC_TM1"/>
    <property type="match status" value="1"/>
</dbReference>
<feature type="transmembrane region" description="Helical" evidence="7">
    <location>
        <begin position="198"/>
        <end position="218"/>
    </location>
</feature>
<comment type="caution">
    <text evidence="9">The sequence shown here is derived from an EMBL/GenBank/DDBJ whole genome shotgun (WGS) entry which is preliminary data.</text>
</comment>
<dbReference type="SUPFAM" id="SSF161098">
    <property type="entry name" value="MetI-like"/>
    <property type="match status" value="1"/>
</dbReference>
<accession>A0AA35U150</accession>
<dbReference type="CDD" id="cd06261">
    <property type="entry name" value="TM_PBP2"/>
    <property type="match status" value="1"/>
</dbReference>
<evidence type="ECO:0000256" key="2">
    <source>
        <dbReference type="ARBA" id="ARBA00022448"/>
    </source>
</evidence>
<evidence type="ECO:0000256" key="7">
    <source>
        <dbReference type="SAM" id="Phobius"/>
    </source>
</evidence>
<evidence type="ECO:0000259" key="8">
    <source>
        <dbReference type="PROSITE" id="PS50928"/>
    </source>
</evidence>
<comment type="subcellular location">
    <subcellularLocation>
        <location evidence="1">Cell membrane</location>
        <topology evidence="1">Multi-pass membrane protein</topology>
    </subcellularLocation>
</comment>
<dbReference type="AlphaFoldDB" id="A0AA35U150"/>
<evidence type="ECO:0000313" key="9">
    <source>
        <dbReference type="EMBL" id="CAI8057572.1"/>
    </source>
</evidence>
<dbReference type="GO" id="GO:0005886">
    <property type="term" value="C:plasma membrane"/>
    <property type="evidence" value="ECO:0007669"/>
    <property type="project" value="UniProtKB-SubCell"/>
</dbReference>
<name>A0AA35U150_GEOBA</name>
<dbReference type="InterPro" id="IPR000515">
    <property type="entry name" value="MetI-like"/>
</dbReference>
<evidence type="ECO:0000256" key="6">
    <source>
        <dbReference type="ARBA" id="ARBA00023136"/>
    </source>
</evidence>
<feature type="transmembrane region" description="Helical" evidence="7">
    <location>
        <begin position="146"/>
        <end position="164"/>
    </location>
</feature>
<dbReference type="Pfam" id="PF00528">
    <property type="entry name" value="BPD_transp_1"/>
    <property type="match status" value="1"/>
</dbReference>
<dbReference type="EMBL" id="CASHTH010004456">
    <property type="protein sequence ID" value="CAI8057572.1"/>
    <property type="molecule type" value="Genomic_DNA"/>
</dbReference>
<protein>
    <submittedName>
        <fullName evidence="9">Peptide transport system permease protein BAB2_1050</fullName>
    </submittedName>
</protein>
<feature type="transmembrane region" description="Helical" evidence="7">
    <location>
        <begin position="93"/>
        <end position="111"/>
    </location>
</feature>
<dbReference type="Proteomes" id="UP001174909">
    <property type="component" value="Unassembled WGS sequence"/>
</dbReference>
<evidence type="ECO:0000313" key="10">
    <source>
        <dbReference type="Proteomes" id="UP001174909"/>
    </source>
</evidence>
<sequence length="225" mass="24773">MLRNHGPVTLQISFMAIIISWIVGLPIGILSAARQDSIIDYSTRLFVVLFLAIPSFWLAALIVLFGVLIFDYYPPLFYSHIWDDPGANLAKTTAPAIVIGLGMAAMIARMARSSILEVLREDYVRTAMAKGLAGRVVMWRHAIKNALLPVITIAGIMMGFTLGGSVAVEYAFAINGLGVTMLTAIIDKDFNVVQNLVMIYAAAFVFINLLIDLSYAWADPRIRYE</sequence>
<dbReference type="Gene3D" id="1.10.3720.10">
    <property type="entry name" value="MetI-like"/>
    <property type="match status" value="1"/>
</dbReference>
<proteinExistence type="predicted"/>
<keyword evidence="6 7" id="KW-0472">Membrane</keyword>
<evidence type="ECO:0000256" key="3">
    <source>
        <dbReference type="ARBA" id="ARBA00022475"/>
    </source>
</evidence>
<gene>
    <name evidence="9" type="ORF">GBAR_LOCUS31380</name>
</gene>